<organism evidence="3 4">
    <name type="scientific">Nocardioides jiangsuensis</name>
    <dbReference type="NCBI Taxonomy" id="2866161"/>
    <lineage>
        <taxon>Bacteria</taxon>
        <taxon>Bacillati</taxon>
        <taxon>Actinomycetota</taxon>
        <taxon>Actinomycetes</taxon>
        <taxon>Propionibacteriales</taxon>
        <taxon>Nocardioidaceae</taxon>
        <taxon>Nocardioides</taxon>
    </lineage>
</organism>
<comment type="caution">
    <text evidence="3">The sequence shown here is derived from an EMBL/GenBank/DDBJ whole genome shotgun (WGS) entry which is preliminary data.</text>
</comment>
<gene>
    <name evidence="3" type="ORF">K1X13_04060</name>
</gene>
<evidence type="ECO:0000313" key="3">
    <source>
        <dbReference type="EMBL" id="MBY9073991.1"/>
    </source>
</evidence>
<dbReference type="InterPro" id="IPR024344">
    <property type="entry name" value="MDMPI_metal-binding"/>
</dbReference>
<dbReference type="InterPro" id="IPR034660">
    <property type="entry name" value="DinB/YfiT-like"/>
</dbReference>
<dbReference type="InterPro" id="IPR010872">
    <property type="entry name" value="MDMPI_C-term_domain"/>
</dbReference>
<feature type="domain" description="MDMPI C-terminal" evidence="1">
    <location>
        <begin position="172"/>
        <end position="262"/>
    </location>
</feature>
<proteinExistence type="predicted"/>
<dbReference type="EMBL" id="JAIEZQ010000001">
    <property type="protein sequence ID" value="MBY9073991.1"/>
    <property type="molecule type" value="Genomic_DNA"/>
</dbReference>
<reference evidence="3 4" key="1">
    <citation type="submission" date="2021-08" db="EMBL/GenBank/DDBJ databases">
        <title>Nocardioides bacterium WL0053 sp. nov., isolated from the sediment.</title>
        <authorList>
            <person name="Wang L."/>
            <person name="Zhang D."/>
            <person name="Zhang A."/>
        </authorList>
    </citation>
    <scope>NUCLEOTIDE SEQUENCE [LARGE SCALE GENOMIC DNA]</scope>
    <source>
        <strain evidence="3 4">WL0053</strain>
    </source>
</reference>
<dbReference type="Proteomes" id="UP000754710">
    <property type="component" value="Unassembled WGS sequence"/>
</dbReference>
<dbReference type="Gene3D" id="1.20.120.450">
    <property type="entry name" value="dinb family like domain"/>
    <property type="match status" value="1"/>
</dbReference>
<dbReference type="Pfam" id="PF11716">
    <property type="entry name" value="MDMPI_N"/>
    <property type="match status" value="1"/>
</dbReference>
<keyword evidence="4" id="KW-1185">Reference proteome</keyword>
<name>A0ABS7RGT1_9ACTN</name>
<sequence>MTSDQERLAGYVETWKSAVDDVLVLLRSLDEDDWSRPTDLPGWDVKGVAAHLAHLESELSGVRQQRVEVPEGAHLTAPTSQYTERGLVARASMSGPEIADELEQAAAARWRLLRDEPPTDGSADPPRTPGKIGWSWETLLSNRPVDVWMHEQDIRRAVGRPGGLNSAAAAHTVAVFTRSLPYTVGKRVAPPVGTTVVLDVTGVSPVHLAVVIDENGRAVPMSGDPEQPTTHLRMDREAFTLLAGGRRPASVLDVEVTGDEDLGRRVLDAMAVTP</sequence>
<dbReference type="RefSeq" id="WP_221023726.1">
    <property type="nucleotide sequence ID" value="NZ_JAIEZQ010000001.1"/>
</dbReference>
<evidence type="ECO:0000259" key="1">
    <source>
        <dbReference type="Pfam" id="PF07398"/>
    </source>
</evidence>
<dbReference type="Pfam" id="PF07398">
    <property type="entry name" value="MDMPI_C"/>
    <property type="match status" value="1"/>
</dbReference>
<evidence type="ECO:0000313" key="4">
    <source>
        <dbReference type="Proteomes" id="UP000754710"/>
    </source>
</evidence>
<dbReference type="InterPro" id="IPR017517">
    <property type="entry name" value="Maleyloyr_isom"/>
</dbReference>
<dbReference type="SUPFAM" id="SSF109854">
    <property type="entry name" value="DinB/YfiT-like putative metalloenzymes"/>
    <property type="match status" value="1"/>
</dbReference>
<evidence type="ECO:0000259" key="2">
    <source>
        <dbReference type="Pfam" id="PF11716"/>
    </source>
</evidence>
<dbReference type="NCBIfam" id="TIGR03083">
    <property type="entry name" value="maleylpyruvate isomerase family mycothiol-dependent enzyme"/>
    <property type="match status" value="1"/>
</dbReference>
<accession>A0ABS7RGT1</accession>
<protein>
    <submittedName>
        <fullName evidence="3">Maleylpyruvate isomerase family mycothiol-dependent enzyme</fullName>
    </submittedName>
</protein>
<dbReference type="GO" id="GO:0016853">
    <property type="term" value="F:isomerase activity"/>
    <property type="evidence" value="ECO:0007669"/>
    <property type="project" value="UniProtKB-KW"/>
</dbReference>
<keyword evidence="3" id="KW-0413">Isomerase</keyword>
<feature type="domain" description="Mycothiol-dependent maleylpyruvate isomerase metal-binding" evidence="2">
    <location>
        <begin position="18"/>
        <end position="155"/>
    </location>
</feature>